<keyword evidence="4" id="KW-0472">Membrane</keyword>
<dbReference type="PROSITE" id="PS50885">
    <property type="entry name" value="HAMP"/>
    <property type="match status" value="1"/>
</dbReference>
<dbReference type="AlphaFoldDB" id="A0A7X3FWS0"/>
<keyword evidence="4" id="KW-1133">Transmembrane helix</keyword>
<dbReference type="PROSITE" id="PS51257">
    <property type="entry name" value="PROKAR_LIPOPROTEIN"/>
    <property type="match status" value="1"/>
</dbReference>
<dbReference type="InterPro" id="IPR004089">
    <property type="entry name" value="MCPsignal_dom"/>
</dbReference>
<dbReference type="PANTHER" id="PTHR43531">
    <property type="entry name" value="PROTEIN ICFG"/>
    <property type="match status" value="1"/>
</dbReference>
<dbReference type="RefSeq" id="WP_056135319.1">
    <property type="nucleotide sequence ID" value="NZ_WSES01000002.1"/>
</dbReference>
<dbReference type="Pfam" id="PF12729">
    <property type="entry name" value="4HB_MCP_1"/>
    <property type="match status" value="1"/>
</dbReference>
<feature type="domain" description="HAMP" evidence="5">
    <location>
        <begin position="214"/>
        <end position="266"/>
    </location>
</feature>
<keyword evidence="4" id="KW-0812">Transmembrane</keyword>
<reference evidence="6 7" key="1">
    <citation type="submission" date="2019-12" db="EMBL/GenBank/DDBJ databases">
        <authorList>
            <person name="Li C."/>
            <person name="Zhao J."/>
        </authorList>
    </citation>
    <scope>NUCLEOTIDE SEQUENCE [LARGE SCALE GENOMIC DNA]</scope>
    <source>
        <strain evidence="6 7">NEAU-DD11</strain>
    </source>
</reference>
<dbReference type="PANTHER" id="PTHR43531:SF11">
    <property type="entry name" value="METHYL-ACCEPTING CHEMOTAXIS PROTEIN 3"/>
    <property type="match status" value="1"/>
</dbReference>
<dbReference type="Proteomes" id="UP000443353">
    <property type="component" value="Unassembled WGS sequence"/>
</dbReference>
<evidence type="ECO:0000313" key="6">
    <source>
        <dbReference type="EMBL" id="MVW59475.1"/>
    </source>
</evidence>
<gene>
    <name evidence="6" type="ORF">GPY61_06000</name>
</gene>
<dbReference type="InterPro" id="IPR024478">
    <property type="entry name" value="HlyB_4HB_MCP"/>
</dbReference>
<sequence>MLARLRIGPKLLLAPGVVLLLLVLLSCGSYYAMVRQNASLDSIVQRRAGNMRAAAELSASARSAHAQAYQVLTWISGSFPHFRVDPLALDLQARHGGVERDLARLARLTADSPEEQRYVEQARAAWAQYVPAVRDVIEIARIDQSISANAMVKAERAFAVVAQRLTALSRCEQALSEQASRDAADDFRLIAVLMPVVIVLSIAASLAITMAVRRALLADIGAIGAAAHGLASGDLTIRARTYADDEIGQTARLLDAGIRGLNRQLRTVLESARAIGEASREITLGRAGMPPRAHVRDALDRTTASMQALATALDDSAAGAHAAGELAVRAGAAADEGGALAHRLVTTMEQVRRAAVRMDRIGAAIETTLARAGDADGGAREAHALARRAQRAAREARTLARETVAALDDGGACAVEAGATMANLAGAVEDMAGIVDTIGSTGTERARELAGAAQAIVRMDELTQQGSRMVEEAALAARALQQQALGLARTVAVFRLDEAAQGSNETAPPGTHTLRPGRAGRPYLRLASSRGKSGSRTH</sequence>
<dbReference type="InterPro" id="IPR051310">
    <property type="entry name" value="MCP_chemotaxis"/>
</dbReference>
<feature type="transmembrane region" description="Helical" evidence="4">
    <location>
        <begin position="189"/>
        <end position="212"/>
    </location>
</feature>
<dbReference type="InterPro" id="IPR003660">
    <property type="entry name" value="HAMP_dom"/>
</dbReference>
<comment type="caution">
    <text evidence="6">The sequence shown here is derived from an EMBL/GenBank/DDBJ whole genome shotgun (WGS) entry which is preliminary data.</text>
</comment>
<dbReference type="Gene3D" id="6.10.340.10">
    <property type="match status" value="1"/>
</dbReference>
<evidence type="ECO:0000256" key="4">
    <source>
        <dbReference type="SAM" id="Phobius"/>
    </source>
</evidence>
<protein>
    <submittedName>
        <fullName evidence="6">Methyl-accepting chemotaxis protein</fullName>
    </submittedName>
</protein>
<evidence type="ECO:0000313" key="7">
    <source>
        <dbReference type="Proteomes" id="UP000443353"/>
    </source>
</evidence>
<comment type="similarity">
    <text evidence="2">Belongs to the methyl-accepting chemotaxis (MCP) protein family.</text>
</comment>
<dbReference type="GO" id="GO:0016020">
    <property type="term" value="C:membrane"/>
    <property type="evidence" value="ECO:0007669"/>
    <property type="project" value="InterPro"/>
</dbReference>
<evidence type="ECO:0000256" key="1">
    <source>
        <dbReference type="ARBA" id="ARBA00022500"/>
    </source>
</evidence>
<dbReference type="GO" id="GO:0007165">
    <property type="term" value="P:signal transduction"/>
    <property type="evidence" value="ECO:0007669"/>
    <property type="project" value="InterPro"/>
</dbReference>
<proteinExistence type="inferred from homology"/>
<dbReference type="GO" id="GO:0006935">
    <property type="term" value="P:chemotaxis"/>
    <property type="evidence" value="ECO:0007669"/>
    <property type="project" value="UniProtKB-KW"/>
</dbReference>
<dbReference type="Gene3D" id="1.10.287.950">
    <property type="entry name" value="Methyl-accepting chemotaxis protein"/>
    <property type="match status" value="1"/>
</dbReference>
<organism evidence="6 7">
    <name type="scientific">Massilia cellulosiltytica</name>
    <dbReference type="NCBI Taxonomy" id="2683234"/>
    <lineage>
        <taxon>Bacteria</taxon>
        <taxon>Pseudomonadati</taxon>
        <taxon>Pseudomonadota</taxon>
        <taxon>Betaproteobacteria</taxon>
        <taxon>Burkholderiales</taxon>
        <taxon>Oxalobacteraceae</taxon>
        <taxon>Telluria group</taxon>
        <taxon>Massilia</taxon>
    </lineage>
</organism>
<evidence type="ECO:0000256" key="3">
    <source>
        <dbReference type="SAM" id="MobiDB-lite"/>
    </source>
</evidence>
<dbReference type="SMART" id="SM00283">
    <property type="entry name" value="MA"/>
    <property type="match status" value="1"/>
</dbReference>
<evidence type="ECO:0000259" key="5">
    <source>
        <dbReference type="PROSITE" id="PS50885"/>
    </source>
</evidence>
<dbReference type="SMART" id="SM00304">
    <property type="entry name" value="HAMP"/>
    <property type="match status" value="1"/>
</dbReference>
<name>A0A7X3FWS0_9BURK</name>
<keyword evidence="1" id="KW-0145">Chemotaxis</keyword>
<feature type="region of interest" description="Disordered" evidence="3">
    <location>
        <begin position="501"/>
        <end position="538"/>
    </location>
</feature>
<keyword evidence="7" id="KW-1185">Reference proteome</keyword>
<accession>A0A7X3FWS0</accession>
<dbReference type="SUPFAM" id="SSF58104">
    <property type="entry name" value="Methyl-accepting chemotaxis protein (MCP) signaling domain"/>
    <property type="match status" value="1"/>
</dbReference>
<evidence type="ECO:0000256" key="2">
    <source>
        <dbReference type="ARBA" id="ARBA00029447"/>
    </source>
</evidence>
<dbReference type="EMBL" id="WSES01000002">
    <property type="protein sequence ID" value="MVW59475.1"/>
    <property type="molecule type" value="Genomic_DNA"/>
</dbReference>